<dbReference type="InterPro" id="IPR013320">
    <property type="entry name" value="ConA-like_dom_sf"/>
</dbReference>
<sequence>MHCSAYWQCFAGASLVKCCSSGQLFKTGSGCVADTNNECNTVCSPESQFEPLIEVTELGCTLTNQDCPDGTVYNVTTCSCTHTTGKFCVPTLNLTFSDQQVKDHSQNRFYITQKDITVSNGIVNFVHTDSTVSVPGTANMPMGSDFFISVTFKLRDRAPSLQAVLGNKPCLGLQEPSILITVKDDVNTDLINVNLLLKTSTFVSQDNVTFSVQRNQWLEAAMRYDGKMVVASLFNNNTVLHSASWSAQGDIQVRRAALVLGNGYCDDYDNFDGSYDEFLLYRCGN</sequence>
<comment type="caution">
    <text evidence="2">The sequence shown here is derived from an EMBL/GenBank/DDBJ whole genome shotgun (WGS) entry which is preliminary data.</text>
</comment>
<accession>A0AAN8JBR2</accession>
<dbReference type="Gene3D" id="2.60.120.200">
    <property type="match status" value="1"/>
</dbReference>
<feature type="domain" description="Chitin-binding type-2" evidence="1">
    <location>
        <begin position="1"/>
        <end position="41"/>
    </location>
</feature>
<gene>
    <name evidence="2" type="ORF">SNE40_016556</name>
</gene>
<dbReference type="GO" id="GO:0008061">
    <property type="term" value="F:chitin binding"/>
    <property type="evidence" value="ECO:0007669"/>
    <property type="project" value="InterPro"/>
</dbReference>
<organism evidence="2 3">
    <name type="scientific">Patella caerulea</name>
    <name type="common">Rayed Mediterranean limpet</name>
    <dbReference type="NCBI Taxonomy" id="87958"/>
    <lineage>
        <taxon>Eukaryota</taxon>
        <taxon>Metazoa</taxon>
        <taxon>Spiralia</taxon>
        <taxon>Lophotrochozoa</taxon>
        <taxon>Mollusca</taxon>
        <taxon>Gastropoda</taxon>
        <taxon>Patellogastropoda</taxon>
        <taxon>Patelloidea</taxon>
        <taxon>Patellidae</taxon>
        <taxon>Patella</taxon>
    </lineage>
</organism>
<dbReference type="PROSITE" id="PS50940">
    <property type="entry name" value="CHIT_BIND_II"/>
    <property type="match status" value="1"/>
</dbReference>
<reference evidence="2 3" key="1">
    <citation type="submission" date="2024-01" db="EMBL/GenBank/DDBJ databases">
        <title>The genome of the rayed Mediterranean limpet Patella caerulea (Linnaeus, 1758).</title>
        <authorList>
            <person name="Anh-Thu Weber A."/>
            <person name="Halstead-Nussloch G."/>
        </authorList>
    </citation>
    <scope>NUCLEOTIDE SEQUENCE [LARGE SCALE GENOMIC DNA]</scope>
    <source>
        <strain evidence="2">AATW-2023a</strain>
        <tissue evidence="2">Whole specimen</tissue>
    </source>
</reference>
<dbReference type="Proteomes" id="UP001347796">
    <property type="component" value="Unassembled WGS sequence"/>
</dbReference>
<evidence type="ECO:0000259" key="1">
    <source>
        <dbReference type="PROSITE" id="PS50940"/>
    </source>
</evidence>
<evidence type="ECO:0000313" key="3">
    <source>
        <dbReference type="Proteomes" id="UP001347796"/>
    </source>
</evidence>
<dbReference type="AlphaFoldDB" id="A0AAN8JBR2"/>
<evidence type="ECO:0000313" key="2">
    <source>
        <dbReference type="EMBL" id="KAK6173016.1"/>
    </source>
</evidence>
<dbReference type="GO" id="GO:0005576">
    <property type="term" value="C:extracellular region"/>
    <property type="evidence" value="ECO:0007669"/>
    <property type="project" value="InterPro"/>
</dbReference>
<keyword evidence="3" id="KW-1185">Reference proteome</keyword>
<dbReference type="EMBL" id="JAZGQO010000011">
    <property type="protein sequence ID" value="KAK6173016.1"/>
    <property type="molecule type" value="Genomic_DNA"/>
</dbReference>
<name>A0AAN8JBR2_PATCE</name>
<dbReference type="SUPFAM" id="SSF49899">
    <property type="entry name" value="Concanavalin A-like lectins/glucanases"/>
    <property type="match status" value="1"/>
</dbReference>
<proteinExistence type="predicted"/>
<protein>
    <recommendedName>
        <fullName evidence="1">Chitin-binding type-2 domain-containing protein</fullName>
    </recommendedName>
</protein>
<dbReference type="InterPro" id="IPR002557">
    <property type="entry name" value="Chitin-bd_dom"/>
</dbReference>